<gene>
    <name evidence="1" type="ORF">S06H3_13218</name>
</gene>
<comment type="caution">
    <text evidence="1">The sequence shown here is derived from an EMBL/GenBank/DDBJ whole genome shotgun (WGS) entry which is preliminary data.</text>
</comment>
<dbReference type="Gene3D" id="2.120.10.30">
    <property type="entry name" value="TolB, C-terminal domain"/>
    <property type="match status" value="1"/>
</dbReference>
<proteinExistence type="predicted"/>
<evidence type="ECO:0008006" key="2">
    <source>
        <dbReference type="Google" id="ProtNLM"/>
    </source>
</evidence>
<reference evidence="1" key="1">
    <citation type="journal article" date="2014" name="Front. Microbiol.">
        <title>High frequency of phylogenetically diverse reductive dehalogenase-homologous genes in deep subseafloor sedimentary metagenomes.</title>
        <authorList>
            <person name="Kawai M."/>
            <person name="Futagami T."/>
            <person name="Toyoda A."/>
            <person name="Takaki Y."/>
            <person name="Nishi S."/>
            <person name="Hori S."/>
            <person name="Arai W."/>
            <person name="Tsubouchi T."/>
            <person name="Morono Y."/>
            <person name="Uchiyama I."/>
            <person name="Ito T."/>
            <person name="Fujiyama A."/>
            <person name="Inagaki F."/>
            <person name="Takami H."/>
        </authorList>
    </citation>
    <scope>NUCLEOTIDE SEQUENCE</scope>
    <source>
        <strain evidence="1">Expedition CK06-06</strain>
    </source>
</reference>
<dbReference type="InterPro" id="IPR011042">
    <property type="entry name" value="6-blade_b-propeller_TolB-like"/>
</dbReference>
<dbReference type="EMBL" id="BARV01006451">
    <property type="protein sequence ID" value="GAI13077.1"/>
    <property type="molecule type" value="Genomic_DNA"/>
</dbReference>
<name>X1L185_9ZZZZ</name>
<evidence type="ECO:0000313" key="1">
    <source>
        <dbReference type="EMBL" id="GAI13077.1"/>
    </source>
</evidence>
<dbReference type="SUPFAM" id="SSF63825">
    <property type="entry name" value="YWTD domain"/>
    <property type="match status" value="1"/>
</dbReference>
<accession>X1L185</accession>
<organism evidence="1">
    <name type="scientific">marine sediment metagenome</name>
    <dbReference type="NCBI Taxonomy" id="412755"/>
    <lineage>
        <taxon>unclassified sequences</taxon>
        <taxon>metagenomes</taxon>
        <taxon>ecological metagenomes</taxon>
    </lineage>
</organism>
<protein>
    <recommendedName>
        <fullName evidence="2">DUF5050 domain-containing protein</fullName>
    </recommendedName>
</protein>
<sequence>MTQSRTSKTHPNCKNMIIKKCNLLALIILFSLIISCEKSDEKDNDYDNESVIDLPTDSPRGLAYDGNYLWYSDDSLDCLYKISEKGDILKTISLSNSDITGFEFYNNHIWCINDTTVFYDTTISHYPFSCIYELSMEGDKLDSVLIASVNPQKPEFLGLTVFNSNLYGTTNQGYSSHIYKIDLNSKEKLFLQYQYPSGLTVHNDTIYVIDKSQANMDRIVPLDNDYNLIEIKAIEINFQATDLAYFNNHIWVCVSQEKKLKKIK</sequence>
<dbReference type="AlphaFoldDB" id="X1L185"/>